<dbReference type="Proteomes" id="UP000321790">
    <property type="component" value="Unassembled WGS sequence"/>
</dbReference>
<sequence>MRILLNECLIDKVKELATLDNGFKFKEDKALYLLNLILCGTNDDDEFEETGWVSLCSNILREIVSKDHNKYLDLFVKHTIISKINYCKQCNKCNQFYLIPHWIDDSKLIEYEITDWNLKKKQKSRIMPSAVKRYKCLWKWFDSDDLTLDVDSALQEIENLHFNQRKVLAIKNGISNFINGNKWFIRHNGDKRLHTNLTNMKSEVRKHLKFKGEPLVNIDINSSQIFFLLVLLDKINKNKTKDITEDIHIISALPPESLDQSEFQRFKKLVLTGTFYEVLGNKLISDLGNCGIYEKCKYNHKTNKANYTLYDKPKSLMKPVAFEVIFSKNNQYTKEKSWFKKEFPTIYSIIEKIKEKKYQKLALLLQNIEATAILDKCIKSINRFDNNIPLFTIHDSIMTTAEYVDIVKNIMEKEIFNYTGFTPSISIEVYQNISLSNVA</sequence>
<organism evidence="1 2">
    <name type="scientific">Seonamhaeicola algicola</name>
    <dbReference type="NCBI Taxonomy" id="1719036"/>
    <lineage>
        <taxon>Bacteria</taxon>
        <taxon>Pseudomonadati</taxon>
        <taxon>Bacteroidota</taxon>
        <taxon>Flavobacteriia</taxon>
        <taxon>Flavobacteriales</taxon>
        <taxon>Flavobacteriaceae</taxon>
    </lineage>
</organism>
<dbReference type="AlphaFoldDB" id="A0A5C7AHR4"/>
<proteinExistence type="predicted"/>
<name>A0A5C7AHR4_9FLAO</name>
<evidence type="ECO:0008006" key="3">
    <source>
        <dbReference type="Google" id="ProtNLM"/>
    </source>
</evidence>
<accession>A0A5C7AHR4</accession>
<dbReference type="EMBL" id="VOSC01000033">
    <property type="protein sequence ID" value="TXE06105.1"/>
    <property type="molecule type" value="Genomic_DNA"/>
</dbReference>
<evidence type="ECO:0000313" key="1">
    <source>
        <dbReference type="EMBL" id="TXE06105.1"/>
    </source>
</evidence>
<reference evidence="2" key="1">
    <citation type="submission" date="2019-08" db="EMBL/GenBank/DDBJ databases">
        <title>Seonamhaeicola sediminis sp. nov., isolated from marine sediment.</title>
        <authorList>
            <person name="Cao W.R."/>
        </authorList>
    </citation>
    <scope>NUCLEOTIDE SEQUENCE [LARGE SCALE GENOMIC DNA]</scope>
    <source>
        <strain evidence="2">Gy8</strain>
    </source>
</reference>
<protein>
    <recommendedName>
        <fullName evidence="3">DNA-directed RNA polymerase</fullName>
    </recommendedName>
</protein>
<evidence type="ECO:0000313" key="2">
    <source>
        <dbReference type="Proteomes" id="UP000321790"/>
    </source>
</evidence>
<dbReference type="RefSeq" id="WP_147137487.1">
    <property type="nucleotide sequence ID" value="NZ_VOSC01000033.1"/>
</dbReference>
<gene>
    <name evidence="1" type="ORF">FUA26_14080</name>
</gene>
<keyword evidence="2" id="KW-1185">Reference proteome</keyword>
<dbReference type="OrthoDB" id="631303at2"/>
<comment type="caution">
    <text evidence="1">The sequence shown here is derived from an EMBL/GenBank/DDBJ whole genome shotgun (WGS) entry which is preliminary data.</text>
</comment>